<dbReference type="PANTHER" id="PTHR48080:SF2">
    <property type="entry name" value="D-GALACTONATE DEHYDRATASE"/>
    <property type="match status" value="1"/>
</dbReference>
<dbReference type="PANTHER" id="PTHR48080">
    <property type="entry name" value="D-GALACTONATE DEHYDRATASE-RELATED"/>
    <property type="match status" value="1"/>
</dbReference>
<reference evidence="3 4" key="1">
    <citation type="submission" date="2021-11" db="EMBL/GenBank/DDBJ databases">
        <title>Aliifidinibius sp. nov., a new bacterium isolated from saline soil.</title>
        <authorList>
            <person name="Galisteo C."/>
            <person name="De La Haba R."/>
            <person name="Sanchez-Porro C."/>
            <person name="Ventosa A."/>
        </authorList>
    </citation>
    <scope>NUCLEOTIDE SEQUENCE [LARGE SCALE GENOMIC DNA]</scope>
    <source>
        <strain evidence="3 4">KACC 190600</strain>
    </source>
</reference>
<evidence type="ECO:0000313" key="4">
    <source>
        <dbReference type="Proteomes" id="UP001207337"/>
    </source>
</evidence>
<dbReference type="InterPro" id="IPR006311">
    <property type="entry name" value="TAT_signal"/>
</dbReference>
<dbReference type="InterPro" id="IPR013341">
    <property type="entry name" value="Mandelate_racemase_N_dom"/>
</dbReference>
<dbReference type="InterPro" id="IPR019546">
    <property type="entry name" value="TAT_signal_bac_arc"/>
</dbReference>
<dbReference type="Proteomes" id="UP001207337">
    <property type="component" value="Unassembled WGS sequence"/>
</dbReference>
<organism evidence="3 4">
    <name type="scientific">Fodinibius salicampi</name>
    <dbReference type="NCBI Taxonomy" id="1920655"/>
    <lineage>
        <taxon>Bacteria</taxon>
        <taxon>Pseudomonadati</taxon>
        <taxon>Balneolota</taxon>
        <taxon>Balneolia</taxon>
        <taxon>Balneolales</taxon>
        <taxon>Balneolaceae</taxon>
        <taxon>Fodinibius</taxon>
    </lineage>
</organism>
<name>A0ABT3Q298_9BACT</name>
<evidence type="ECO:0000259" key="2">
    <source>
        <dbReference type="SMART" id="SM00922"/>
    </source>
</evidence>
<dbReference type="InterPro" id="IPR013342">
    <property type="entry name" value="Mandelate_racemase_C"/>
</dbReference>
<dbReference type="NCBIfam" id="TIGR01409">
    <property type="entry name" value="TAT_signal_seq"/>
    <property type="match status" value="1"/>
</dbReference>
<dbReference type="SMART" id="SM00922">
    <property type="entry name" value="MR_MLE"/>
    <property type="match status" value="1"/>
</dbReference>
<dbReference type="SUPFAM" id="SSF51604">
    <property type="entry name" value="Enolase C-terminal domain-like"/>
    <property type="match status" value="1"/>
</dbReference>
<gene>
    <name evidence="3" type="ORF">LQ318_15075</name>
</gene>
<accession>A0ABT3Q298</accession>
<dbReference type="InterPro" id="IPR036849">
    <property type="entry name" value="Enolase-like_C_sf"/>
</dbReference>
<dbReference type="PROSITE" id="PS51318">
    <property type="entry name" value="TAT"/>
    <property type="match status" value="1"/>
</dbReference>
<dbReference type="InterPro" id="IPR034593">
    <property type="entry name" value="DgoD-like"/>
</dbReference>
<protein>
    <submittedName>
        <fullName evidence="3">Mandelate racemase/muconate lactonizing enzyme family protein</fullName>
    </submittedName>
</protein>
<dbReference type="InterPro" id="IPR029017">
    <property type="entry name" value="Enolase-like_N"/>
</dbReference>
<dbReference type="SFLD" id="SFLDS00001">
    <property type="entry name" value="Enolase"/>
    <property type="match status" value="1"/>
</dbReference>
<sequence>MKKNNKSDKKGTDRRDFLKKAGMGGLGLGSLLMAPYRNQIEHATSRVNRNSAPSDLEITDMRIAEIDGIPFRTPIIRIDTNQGISGFGEVRDAGDPRYALMLKSRILGKNPCNVEKIFKIIRQFGHHGRQGGGVSGVETALWDLTGKAYGVPVYQLLGGKYRDRVRLYADTAGADDPHIFAKRMQKTRVDKGYTALKMDIGIGLVADIPGTLTNTHAHAPVGSRDLQSQYSGTPGEYGQIDHPFTRVQITEKGLDALEEYVKVMRDTIGYEIPLGIDHTGHFDVDEAIKLARRLEPYTLAYLEDTIAWQWIDKWKEITNSTTTPTMTGEDIFGLEGGFKEIIDKQAVNMVHPDLGSAGGILETKRIGDYAEQGGLAMYLHYAGSPIGFFASVHAAAATQNFVALEHHSVENDNWYSLISDDTVVFDEGYVPVPEKPGLGFELNMEAIKENLTDESGFFEPTPEWNEARSWDRLWS</sequence>
<dbReference type="SFLD" id="SFLDG00179">
    <property type="entry name" value="mandelate_racemase"/>
    <property type="match status" value="1"/>
</dbReference>
<proteinExistence type="predicted"/>
<dbReference type="Pfam" id="PF02746">
    <property type="entry name" value="MR_MLE_N"/>
    <property type="match status" value="1"/>
</dbReference>
<keyword evidence="1" id="KW-0456">Lyase</keyword>
<dbReference type="Pfam" id="PF13378">
    <property type="entry name" value="MR_MLE_C"/>
    <property type="match status" value="1"/>
</dbReference>
<comment type="caution">
    <text evidence="3">The sequence shown here is derived from an EMBL/GenBank/DDBJ whole genome shotgun (WGS) entry which is preliminary data.</text>
</comment>
<dbReference type="RefSeq" id="WP_265791372.1">
    <property type="nucleotide sequence ID" value="NZ_BAABRS010000004.1"/>
</dbReference>
<evidence type="ECO:0000256" key="1">
    <source>
        <dbReference type="ARBA" id="ARBA00023239"/>
    </source>
</evidence>
<dbReference type="Gene3D" id="3.30.390.10">
    <property type="entry name" value="Enolase-like, N-terminal domain"/>
    <property type="match status" value="1"/>
</dbReference>
<feature type="domain" description="Mandelate racemase/muconate lactonizing enzyme C-terminal" evidence="2">
    <location>
        <begin position="177"/>
        <end position="324"/>
    </location>
</feature>
<dbReference type="EMBL" id="JAJNDC010000004">
    <property type="protein sequence ID" value="MCW9714232.1"/>
    <property type="molecule type" value="Genomic_DNA"/>
</dbReference>
<dbReference type="SUPFAM" id="SSF54826">
    <property type="entry name" value="Enolase N-terminal domain-like"/>
    <property type="match status" value="1"/>
</dbReference>
<dbReference type="InterPro" id="IPR029065">
    <property type="entry name" value="Enolase_C-like"/>
</dbReference>
<evidence type="ECO:0000313" key="3">
    <source>
        <dbReference type="EMBL" id="MCW9714232.1"/>
    </source>
</evidence>
<dbReference type="CDD" id="cd03316">
    <property type="entry name" value="MR_like"/>
    <property type="match status" value="1"/>
</dbReference>
<dbReference type="Gene3D" id="3.20.20.120">
    <property type="entry name" value="Enolase-like C-terminal domain"/>
    <property type="match status" value="1"/>
</dbReference>
<keyword evidence="4" id="KW-1185">Reference proteome</keyword>